<keyword evidence="1" id="KW-0175">Coiled coil</keyword>
<organism evidence="4 5">
    <name type="scientific">Massilia varians</name>
    <dbReference type="NCBI Taxonomy" id="457921"/>
    <lineage>
        <taxon>Bacteria</taxon>
        <taxon>Pseudomonadati</taxon>
        <taxon>Pseudomonadota</taxon>
        <taxon>Betaproteobacteria</taxon>
        <taxon>Burkholderiales</taxon>
        <taxon>Oxalobacteraceae</taxon>
        <taxon>Telluria group</taxon>
        <taxon>Massilia</taxon>
    </lineage>
</organism>
<keyword evidence="2" id="KW-0732">Signal</keyword>
<dbReference type="InterPro" id="IPR025392">
    <property type="entry name" value="DUF4124"/>
</dbReference>
<accession>A0ABN6TG86</accession>
<evidence type="ECO:0000256" key="1">
    <source>
        <dbReference type="SAM" id="Coils"/>
    </source>
</evidence>
<dbReference type="EMBL" id="AP026966">
    <property type="protein sequence ID" value="BDT58954.1"/>
    <property type="molecule type" value="Genomic_DNA"/>
</dbReference>
<proteinExistence type="predicted"/>
<dbReference type="Pfam" id="PF13511">
    <property type="entry name" value="DUF4124"/>
    <property type="match status" value="1"/>
</dbReference>
<feature type="domain" description="DUF4124" evidence="3">
    <location>
        <begin position="10"/>
        <end position="57"/>
    </location>
</feature>
<evidence type="ECO:0000256" key="2">
    <source>
        <dbReference type="SAM" id="SignalP"/>
    </source>
</evidence>
<keyword evidence="5" id="KW-1185">Reference proteome</keyword>
<feature type="signal peptide" evidence="2">
    <location>
        <begin position="1"/>
        <end position="19"/>
    </location>
</feature>
<evidence type="ECO:0000313" key="5">
    <source>
        <dbReference type="Proteomes" id="UP001163336"/>
    </source>
</evidence>
<dbReference type="RefSeq" id="WP_281914409.1">
    <property type="nucleotide sequence ID" value="NZ_AP026966.1"/>
</dbReference>
<name>A0ABN6TG86_9BURK</name>
<evidence type="ECO:0000313" key="4">
    <source>
        <dbReference type="EMBL" id="BDT58954.1"/>
    </source>
</evidence>
<sequence length="142" mass="15745">MRKQLSMAILCLVSGAASAGTIYKCREGGRISYHDRPCGQDAVALTVQAAPAQAPEALARLARDRARLQEIEEARAAREEQAARERVRAGRAAAAIRRRCDRLRLQHRWAMEDAQRAGREEAERARTKARRQAEALAVECPA</sequence>
<feature type="chain" id="PRO_5045079809" description="DUF4124 domain-containing protein" evidence="2">
    <location>
        <begin position="20"/>
        <end position="142"/>
    </location>
</feature>
<dbReference type="Proteomes" id="UP001163336">
    <property type="component" value="Chromosome"/>
</dbReference>
<feature type="coiled-coil region" evidence="1">
    <location>
        <begin position="61"/>
        <end position="88"/>
    </location>
</feature>
<gene>
    <name evidence="4" type="ORF">MasN3_24480</name>
</gene>
<evidence type="ECO:0000259" key="3">
    <source>
        <dbReference type="Pfam" id="PF13511"/>
    </source>
</evidence>
<reference evidence="4" key="1">
    <citation type="submission" date="2022-11" db="EMBL/GenBank/DDBJ databases">
        <title>Isolation and characterization of PLA-degrading bacterium Massilia sp. from Antarctic soil.</title>
        <authorList>
            <person name="Sato K."/>
            <person name="Gomez-Fuentes C."/>
            <person name="Ahmad S.A."/>
            <person name="Zulkharnain A."/>
        </authorList>
    </citation>
    <scope>NUCLEOTIDE SEQUENCE</scope>
    <source>
        <strain evidence="4">N-3</strain>
    </source>
</reference>
<protein>
    <recommendedName>
        <fullName evidence="3">DUF4124 domain-containing protein</fullName>
    </recommendedName>
</protein>